<dbReference type="PANTHER" id="PTHR33706">
    <property type="entry name" value="MORN VARIANT REPEAT PROTEIN"/>
    <property type="match status" value="1"/>
</dbReference>
<sequence length="410" mass="47632">MTLNSGGGQYDQTGDELKQGNWVEITENQGDFSYVNWRGGYQNGKKIGRWDIFWNKNGNQKKLAEDHMMKEGINISWVIGRKQWIILSITLKQNTRENMQVVKKLVDGIYDQSICLLIITMKKCTNKVIQFQQQYFEQWLVINGGGLYDEAGNGFKQGGWVEILDNSDDSQVTYSGEFKNGKKQAFGILNIDIGEEIPFFKLVVDHMMKKELNLRMVIGQKFRIIIMILKQCREGSIQKEKKLVDGFLCTKVIKCKNNIKNVQIMSTHSGGGLYDEENDSIKIGQWIEVDEEFFGCKQVTYHGEYKNYRKAGRWDILLGDNQCNSNYVKGLIINTISGGGLYDEENDSIKIGQWIELDEAFSGNNQITHHGNMKMEEKWGDGIYLQRNNQFKQYYLNYLTYFNFQRWWII</sequence>
<dbReference type="AlphaFoldDB" id="A0A8S1U0Z5"/>
<evidence type="ECO:0000313" key="1">
    <source>
        <dbReference type="EMBL" id="CAD8156476.1"/>
    </source>
</evidence>
<reference evidence="1" key="1">
    <citation type="submission" date="2021-01" db="EMBL/GenBank/DDBJ databases">
        <authorList>
            <consortium name="Genoscope - CEA"/>
            <person name="William W."/>
        </authorList>
    </citation>
    <scope>NUCLEOTIDE SEQUENCE</scope>
</reference>
<proteinExistence type="predicted"/>
<gene>
    <name evidence="1" type="ORF">PPENT_87.1.T0290011</name>
</gene>
<dbReference type="PANTHER" id="PTHR33706:SF1">
    <property type="entry name" value="TPR REPEAT PROTEIN"/>
    <property type="match status" value="1"/>
</dbReference>
<organism evidence="1 2">
    <name type="scientific">Paramecium pentaurelia</name>
    <dbReference type="NCBI Taxonomy" id="43138"/>
    <lineage>
        <taxon>Eukaryota</taxon>
        <taxon>Sar</taxon>
        <taxon>Alveolata</taxon>
        <taxon>Ciliophora</taxon>
        <taxon>Intramacronucleata</taxon>
        <taxon>Oligohymenophorea</taxon>
        <taxon>Peniculida</taxon>
        <taxon>Parameciidae</taxon>
        <taxon>Paramecium</taxon>
    </lineage>
</organism>
<protein>
    <submittedName>
        <fullName evidence="1">Uncharacterized protein</fullName>
    </submittedName>
</protein>
<dbReference type="EMBL" id="CAJJDO010000029">
    <property type="protein sequence ID" value="CAD8156476.1"/>
    <property type="molecule type" value="Genomic_DNA"/>
</dbReference>
<name>A0A8S1U0Z5_9CILI</name>
<dbReference type="Proteomes" id="UP000689195">
    <property type="component" value="Unassembled WGS sequence"/>
</dbReference>
<comment type="caution">
    <text evidence="1">The sequence shown here is derived from an EMBL/GenBank/DDBJ whole genome shotgun (WGS) entry which is preliminary data.</text>
</comment>
<evidence type="ECO:0000313" key="2">
    <source>
        <dbReference type="Proteomes" id="UP000689195"/>
    </source>
</evidence>
<keyword evidence="2" id="KW-1185">Reference proteome</keyword>
<accession>A0A8S1U0Z5</accession>